<dbReference type="InterPro" id="IPR055292">
    <property type="entry name" value="MABP1"/>
</dbReference>
<organism evidence="2 3">
    <name type="scientific">Tetraodon nigroviridis</name>
    <name type="common">Spotted green pufferfish</name>
    <name type="synonym">Chelonodon nigroviridis</name>
    <dbReference type="NCBI Taxonomy" id="99883"/>
    <lineage>
        <taxon>Eukaryota</taxon>
        <taxon>Metazoa</taxon>
        <taxon>Chordata</taxon>
        <taxon>Craniata</taxon>
        <taxon>Vertebrata</taxon>
        <taxon>Euteleostomi</taxon>
        <taxon>Actinopterygii</taxon>
        <taxon>Neopterygii</taxon>
        <taxon>Teleostei</taxon>
        <taxon>Neoteleostei</taxon>
        <taxon>Acanthomorphata</taxon>
        <taxon>Eupercaria</taxon>
        <taxon>Tetraodontiformes</taxon>
        <taxon>Tetradontoidea</taxon>
        <taxon>Tetraodontidae</taxon>
        <taxon>Tetraodon</taxon>
    </lineage>
</organism>
<dbReference type="Gene3D" id="2.130.10.10">
    <property type="entry name" value="YVTN repeat-like/Quinoprotein amine dehydrogenase"/>
    <property type="match status" value="2"/>
</dbReference>
<dbReference type="Pfam" id="PF00400">
    <property type="entry name" value="WD40"/>
    <property type="match status" value="4"/>
</dbReference>
<reference evidence="2" key="3">
    <citation type="submission" date="2025-09" db="UniProtKB">
        <authorList>
            <consortium name="Ensembl"/>
        </authorList>
    </citation>
    <scope>IDENTIFICATION</scope>
</reference>
<dbReference type="SUPFAM" id="SSF50978">
    <property type="entry name" value="WD40 repeat-like"/>
    <property type="match status" value="1"/>
</dbReference>
<keyword evidence="3" id="KW-1185">Reference proteome</keyword>
<dbReference type="InParanoid" id="H3C8M7"/>
<accession>H3C8M7</accession>
<dbReference type="GO" id="GO:0005737">
    <property type="term" value="C:cytoplasm"/>
    <property type="evidence" value="ECO:0007669"/>
    <property type="project" value="TreeGrafter"/>
</dbReference>
<dbReference type="HOGENOM" id="CLU_056306_0_0_1"/>
<evidence type="ECO:0000256" key="1">
    <source>
        <dbReference type="PROSITE-ProRule" id="PRU00221"/>
    </source>
</evidence>
<dbReference type="InterPro" id="IPR001680">
    <property type="entry name" value="WD40_rpt"/>
</dbReference>
<dbReference type="Ensembl" id="ENSTNIT00000004742.1">
    <property type="protein sequence ID" value="ENSTNIP00000004599.1"/>
    <property type="gene ID" value="ENSTNIG00000002161.1"/>
</dbReference>
<dbReference type="PANTHER" id="PTHR44813">
    <property type="entry name" value="MITOGEN-ACTIVATED PROTEIN KINASE-BINDING PROTEIN 1"/>
    <property type="match status" value="1"/>
</dbReference>
<dbReference type="GO" id="GO:0046330">
    <property type="term" value="P:positive regulation of JNK cascade"/>
    <property type="evidence" value="ECO:0007669"/>
    <property type="project" value="TreeGrafter"/>
</dbReference>
<name>H3C8M7_TETNG</name>
<dbReference type="GeneTree" id="ENSGT00940000165793"/>
<protein>
    <submittedName>
        <fullName evidence="2">Uncharacterized protein</fullName>
    </submittedName>
</protein>
<dbReference type="Proteomes" id="UP000007303">
    <property type="component" value="Unassembled WGS sequence"/>
</dbReference>
<proteinExistence type="predicted"/>
<dbReference type="PANTHER" id="PTHR44813:SF1">
    <property type="entry name" value="MITOGEN-ACTIVATED PROTEIN KINASE-BINDING PROTEIN 1"/>
    <property type="match status" value="1"/>
</dbReference>
<evidence type="ECO:0000313" key="2">
    <source>
        <dbReference type="Ensembl" id="ENSTNIP00000004599.1"/>
    </source>
</evidence>
<dbReference type="OMA" id="LERWVNV"/>
<dbReference type="AlphaFoldDB" id="H3C8M7"/>
<dbReference type="InterPro" id="IPR036322">
    <property type="entry name" value="WD40_repeat_dom_sf"/>
</dbReference>
<sequence length="313" mass="34046">MRVCVGGGRTKVAEVQSHNHGVSHVAFSTNSQYIVSVGFQHDKTVSVWDWRKGSIIASNKVSSRVLAVSFSQDSSYFVTAGNRHVRFWYLDASKELRVNSAVPLIGRSGLLGDHRNSVTFCITSSGLLCLFNSSRQLEAWVDLKTASASCLVASEDLVFCGALTGWSRLRPGQPALVLASCCPDCPGVHSSLSPAAPGAQYPHTLALTFDPSARHLACVYSDHSVYVWDVQDVRAARKLYSALYHSGSVWSLEVYPDLPDGSRSCLPPSSFFTCSSDSTIRLWDAGAPAGPRNHCSHDLLKILYVGEKTQHLQ</sequence>
<feature type="repeat" description="WD" evidence="1">
    <location>
        <begin position="206"/>
        <end position="238"/>
    </location>
</feature>
<reference evidence="2" key="2">
    <citation type="submission" date="2025-08" db="UniProtKB">
        <authorList>
            <consortium name="Ensembl"/>
        </authorList>
    </citation>
    <scope>IDENTIFICATION</scope>
</reference>
<dbReference type="GO" id="GO:0043124">
    <property type="term" value="P:negative regulation of canonical NF-kappaB signal transduction"/>
    <property type="evidence" value="ECO:0007669"/>
    <property type="project" value="TreeGrafter"/>
</dbReference>
<dbReference type="SMART" id="SM00320">
    <property type="entry name" value="WD40"/>
    <property type="match status" value="4"/>
</dbReference>
<reference evidence="3" key="1">
    <citation type="journal article" date="2004" name="Nature">
        <title>Genome duplication in the teleost fish Tetraodon nigroviridis reveals the early vertebrate proto-karyotype.</title>
        <authorList>
            <person name="Jaillon O."/>
            <person name="Aury J.-M."/>
            <person name="Brunet F."/>
            <person name="Petit J.-L."/>
            <person name="Stange-Thomann N."/>
            <person name="Mauceli E."/>
            <person name="Bouneau L."/>
            <person name="Fischer C."/>
            <person name="Ozouf-Costaz C."/>
            <person name="Bernot A."/>
            <person name="Nicaud S."/>
            <person name="Jaffe D."/>
            <person name="Fisher S."/>
            <person name="Lutfalla G."/>
            <person name="Dossat C."/>
            <person name="Segurens B."/>
            <person name="Dasilva C."/>
            <person name="Salanoubat M."/>
            <person name="Levy M."/>
            <person name="Boudet N."/>
            <person name="Castellano S."/>
            <person name="Anthouard V."/>
            <person name="Jubin C."/>
            <person name="Castelli V."/>
            <person name="Katinka M."/>
            <person name="Vacherie B."/>
            <person name="Biemont C."/>
            <person name="Skalli Z."/>
            <person name="Cattolico L."/>
            <person name="Poulain J."/>
            <person name="De Berardinis V."/>
            <person name="Cruaud C."/>
            <person name="Duprat S."/>
            <person name="Brottier P."/>
            <person name="Coutanceau J.-P."/>
            <person name="Gouzy J."/>
            <person name="Parra G."/>
            <person name="Lardier G."/>
            <person name="Chapple C."/>
            <person name="McKernan K.J."/>
            <person name="McEwan P."/>
            <person name="Bosak S."/>
            <person name="Kellis M."/>
            <person name="Volff J.-N."/>
            <person name="Guigo R."/>
            <person name="Zody M.C."/>
            <person name="Mesirov J."/>
            <person name="Lindblad-Toh K."/>
            <person name="Birren B."/>
            <person name="Nusbaum C."/>
            <person name="Kahn D."/>
            <person name="Robinson-Rechavi M."/>
            <person name="Laudet V."/>
            <person name="Schachter V."/>
            <person name="Quetier F."/>
            <person name="Saurin W."/>
            <person name="Scarpelli C."/>
            <person name="Wincker P."/>
            <person name="Lander E.S."/>
            <person name="Weissenbach J."/>
            <person name="Roest Crollius H."/>
        </authorList>
    </citation>
    <scope>NUCLEOTIDE SEQUENCE [LARGE SCALE GENOMIC DNA]</scope>
</reference>
<keyword evidence="1" id="KW-0853">WD repeat</keyword>
<dbReference type="PROSITE" id="PS50082">
    <property type="entry name" value="WD_REPEATS_2"/>
    <property type="match status" value="1"/>
</dbReference>
<evidence type="ECO:0000313" key="3">
    <source>
        <dbReference type="Proteomes" id="UP000007303"/>
    </source>
</evidence>
<dbReference type="InterPro" id="IPR015943">
    <property type="entry name" value="WD40/YVTN_repeat-like_dom_sf"/>
</dbReference>